<evidence type="ECO:0000259" key="2">
    <source>
        <dbReference type="Pfam" id="PF06283"/>
    </source>
</evidence>
<evidence type="ECO:0000313" key="3">
    <source>
        <dbReference type="EMBL" id="PFG39915.1"/>
    </source>
</evidence>
<dbReference type="PANTHER" id="PTHR40469">
    <property type="entry name" value="SECRETED GLYCOSYL HYDROLASE"/>
    <property type="match status" value="1"/>
</dbReference>
<accession>A0A2A9ENU2</accession>
<gene>
    <name evidence="3" type="ORF">ATJ97_2435</name>
</gene>
<dbReference type="SUPFAM" id="SSF52317">
    <property type="entry name" value="Class I glutamine amidotransferase-like"/>
    <property type="match status" value="1"/>
</dbReference>
<evidence type="ECO:0000256" key="1">
    <source>
        <dbReference type="SAM" id="SignalP"/>
    </source>
</evidence>
<dbReference type="InterPro" id="IPR029010">
    <property type="entry name" value="ThuA-like"/>
</dbReference>
<feature type="signal peptide" evidence="1">
    <location>
        <begin position="1"/>
        <end position="30"/>
    </location>
</feature>
<dbReference type="InterPro" id="IPR029062">
    <property type="entry name" value="Class_I_gatase-like"/>
</dbReference>
<dbReference type="RefSeq" id="WP_098483930.1">
    <property type="nucleotide sequence ID" value="NZ_PDJI01000004.1"/>
</dbReference>
<proteinExistence type="predicted"/>
<dbReference type="Gene3D" id="3.40.50.880">
    <property type="match status" value="1"/>
</dbReference>
<dbReference type="EMBL" id="PDJI01000004">
    <property type="protein sequence ID" value="PFG39915.1"/>
    <property type="molecule type" value="Genomic_DNA"/>
</dbReference>
<name>A0A2A9ENU2_9MICO</name>
<comment type="caution">
    <text evidence="3">The sequence shown here is derived from an EMBL/GenBank/DDBJ whole genome shotgun (WGS) entry which is preliminary data.</text>
</comment>
<dbReference type="AlphaFoldDB" id="A0A2A9ENU2"/>
<dbReference type="Proteomes" id="UP000222106">
    <property type="component" value="Unassembled WGS sequence"/>
</dbReference>
<sequence length="372" mass="39707">MKRQHRPALLGTLGVSAALSLVVAMAPAQAADEDYDVLVVGKTTGFRHSSIDEATTAIMALGEANGFTVDVWDPPVAGRSPGQPERTLETTPFTNADSLAKYETVVFVSTVDGTNSLNPALPTLLDASELEAFQGYIRAGGGYTGVHAATDTMHTVPWYGQLTGGGARFISHPAQQTAVQTVEDGTHPSTEHLDDTWTRFDEWYNFTESPRPVVRVLTNLEESTYNAGRGAMGEDHPLSWCHNFEGARSWYTAGGHTEASYTDPAFLEHLLGGIAWSAGAVSGGGDCVTWYEVDTLITDLQDDGSVSQQAATQIRRQLDKAQSLADAGESGEAADKLNAAAAQVRAHVSDQDARELLAGKVADLQTWQRGIG</sequence>
<dbReference type="Pfam" id="PF06283">
    <property type="entry name" value="ThuA"/>
    <property type="match status" value="1"/>
</dbReference>
<protein>
    <submittedName>
        <fullName evidence="3">Trehalose utilization protein</fullName>
    </submittedName>
</protein>
<keyword evidence="1" id="KW-0732">Signal</keyword>
<feature type="chain" id="PRO_5013015733" evidence="1">
    <location>
        <begin position="31"/>
        <end position="372"/>
    </location>
</feature>
<feature type="domain" description="ThuA-like" evidence="2">
    <location>
        <begin position="37"/>
        <end position="276"/>
    </location>
</feature>
<organism evidence="3 4">
    <name type="scientific">Georgenia soli</name>
    <dbReference type="NCBI Taxonomy" id="638953"/>
    <lineage>
        <taxon>Bacteria</taxon>
        <taxon>Bacillati</taxon>
        <taxon>Actinomycetota</taxon>
        <taxon>Actinomycetes</taxon>
        <taxon>Micrococcales</taxon>
        <taxon>Bogoriellaceae</taxon>
        <taxon>Georgenia</taxon>
    </lineage>
</organism>
<evidence type="ECO:0000313" key="4">
    <source>
        <dbReference type="Proteomes" id="UP000222106"/>
    </source>
</evidence>
<reference evidence="3 4" key="1">
    <citation type="submission" date="2017-10" db="EMBL/GenBank/DDBJ databases">
        <title>Sequencing the genomes of 1000 actinobacteria strains.</title>
        <authorList>
            <person name="Klenk H.-P."/>
        </authorList>
    </citation>
    <scope>NUCLEOTIDE SEQUENCE [LARGE SCALE GENOMIC DNA]</scope>
    <source>
        <strain evidence="3 4">DSM 21838</strain>
    </source>
</reference>
<dbReference type="PANTHER" id="PTHR40469:SF2">
    <property type="entry name" value="GALACTOSE-BINDING DOMAIN-LIKE SUPERFAMILY PROTEIN"/>
    <property type="match status" value="1"/>
</dbReference>
<keyword evidence="4" id="KW-1185">Reference proteome</keyword>
<dbReference type="OrthoDB" id="2795102at2"/>